<evidence type="ECO:0000313" key="7">
    <source>
        <dbReference type="Proteomes" id="UP000435112"/>
    </source>
</evidence>
<gene>
    <name evidence="2" type="ORF">PR001_g13753</name>
    <name evidence="3" type="ORF">PR002_g7201</name>
    <name evidence="4" type="ORF">PR003_g14372</name>
</gene>
<dbReference type="EMBL" id="QXFV01000955">
    <property type="protein sequence ID" value="KAE9019916.1"/>
    <property type="molecule type" value="Genomic_DNA"/>
</dbReference>
<dbReference type="EMBL" id="QXFU01000339">
    <property type="protein sequence ID" value="KAE9036199.1"/>
    <property type="molecule type" value="Genomic_DNA"/>
</dbReference>
<reference evidence="5 7" key="1">
    <citation type="submission" date="2018-09" db="EMBL/GenBank/DDBJ databases">
        <title>Genomic investigation of the strawberry pathogen Phytophthora fragariae indicates pathogenicity is determined by transcriptional variation in three key races.</title>
        <authorList>
            <person name="Adams T.M."/>
            <person name="Armitage A.D."/>
            <person name="Sobczyk M.K."/>
            <person name="Bates H.J."/>
            <person name="Dunwell J.M."/>
            <person name="Nellist C.F."/>
            <person name="Harrison R.J."/>
        </authorList>
    </citation>
    <scope>NUCLEOTIDE SEQUENCE [LARGE SCALE GENOMIC DNA]</scope>
    <source>
        <strain evidence="2 5">SCRP249</strain>
        <strain evidence="3 7">SCRP324</strain>
        <strain evidence="4 6">SCRP333</strain>
    </source>
</reference>
<dbReference type="Proteomes" id="UP000429607">
    <property type="component" value="Unassembled WGS sequence"/>
</dbReference>
<organism evidence="2 5">
    <name type="scientific">Phytophthora rubi</name>
    <dbReference type="NCBI Taxonomy" id="129364"/>
    <lineage>
        <taxon>Eukaryota</taxon>
        <taxon>Sar</taxon>
        <taxon>Stramenopiles</taxon>
        <taxon>Oomycota</taxon>
        <taxon>Peronosporomycetes</taxon>
        <taxon>Peronosporales</taxon>
        <taxon>Peronosporaceae</taxon>
        <taxon>Phytophthora</taxon>
    </lineage>
</organism>
<dbReference type="AlphaFoldDB" id="A0A6A3LKN8"/>
<keyword evidence="1" id="KW-1133">Transmembrane helix</keyword>
<evidence type="ECO:0000313" key="3">
    <source>
        <dbReference type="EMBL" id="KAE9036199.1"/>
    </source>
</evidence>
<accession>A0A6A3LKN8</accession>
<keyword evidence="1" id="KW-0812">Transmembrane</keyword>
<evidence type="ECO:0000256" key="1">
    <source>
        <dbReference type="SAM" id="Phobius"/>
    </source>
</evidence>
<dbReference type="EMBL" id="QXFT01000949">
    <property type="protein sequence ID" value="KAE9332733.1"/>
    <property type="molecule type" value="Genomic_DNA"/>
</dbReference>
<sequence>MSGFLDSVARWQSTYAPAELLPAYCVTGSGFVFVWVVSTPVRNVGWQFSGEAWRVASLNGALWNDCLRQYNAVLMNAEVRQLRGVAYVYAFCGAVFAVPLQVLTQDERKYGDDGQMLRRWWAAAYATFYEYLPESQFGSC</sequence>
<dbReference type="OrthoDB" id="89997at2759"/>
<evidence type="ECO:0000313" key="4">
    <source>
        <dbReference type="EMBL" id="KAE9332733.1"/>
    </source>
</evidence>
<dbReference type="Proteomes" id="UP000435112">
    <property type="component" value="Unassembled WGS sequence"/>
</dbReference>
<keyword evidence="6" id="KW-1185">Reference proteome</keyword>
<proteinExistence type="predicted"/>
<feature type="transmembrane region" description="Helical" evidence="1">
    <location>
        <begin position="84"/>
        <end position="103"/>
    </location>
</feature>
<dbReference type="Proteomes" id="UP000434957">
    <property type="component" value="Unassembled WGS sequence"/>
</dbReference>
<protein>
    <submittedName>
        <fullName evidence="2">Uncharacterized protein</fullName>
    </submittedName>
</protein>
<evidence type="ECO:0000313" key="2">
    <source>
        <dbReference type="EMBL" id="KAE9019916.1"/>
    </source>
</evidence>
<keyword evidence="1" id="KW-0472">Membrane</keyword>
<evidence type="ECO:0000313" key="5">
    <source>
        <dbReference type="Proteomes" id="UP000429607"/>
    </source>
</evidence>
<comment type="caution">
    <text evidence="2">The sequence shown here is derived from an EMBL/GenBank/DDBJ whole genome shotgun (WGS) entry which is preliminary data.</text>
</comment>
<feature type="transmembrane region" description="Helical" evidence="1">
    <location>
        <begin position="20"/>
        <end position="38"/>
    </location>
</feature>
<evidence type="ECO:0000313" key="6">
    <source>
        <dbReference type="Proteomes" id="UP000434957"/>
    </source>
</evidence>
<name>A0A6A3LKN8_9STRA</name>